<comment type="caution">
    <text evidence="14">The sequence shown here is derived from an EMBL/GenBank/DDBJ whole genome shotgun (WGS) entry which is preliminary data.</text>
</comment>
<keyword evidence="5 11" id="KW-0444">Lipid biosynthesis</keyword>
<organism evidence="14 15">
    <name type="scientific">Gordonia jacobaea</name>
    <dbReference type="NCBI Taxonomy" id="122202"/>
    <lineage>
        <taxon>Bacteria</taxon>
        <taxon>Bacillati</taxon>
        <taxon>Actinomycetota</taxon>
        <taxon>Actinomycetes</taxon>
        <taxon>Mycobacteriales</taxon>
        <taxon>Gordoniaceae</taxon>
        <taxon>Gordonia</taxon>
    </lineage>
</organism>
<dbReference type="InterPro" id="IPR009721">
    <property type="entry name" value="O-acyltransferase_WSD1_C"/>
</dbReference>
<evidence type="ECO:0000313" key="14">
    <source>
        <dbReference type="EMBL" id="KNA92550.1"/>
    </source>
</evidence>
<evidence type="ECO:0000256" key="1">
    <source>
        <dbReference type="ARBA" id="ARBA00004771"/>
    </source>
</evidence>
<comment type="similarity">
    <text evidence="3 11">Belongs to the long-chain O-acyltransferase family.</text>
</comment>
<comment type="pathway">
    <text evidence="1 11">Glycerolipid metabolism; triacylglycerol biosynthesis.</text>
</comment>
<dbReference type="Pfam" id="PF06974">
    <property type="entry name" value="WS_DGAT_C"/>
    <property type="match status" value="1"/>
</dbReference>
<dbReference type="SUPFAM" id="SSF52777">
    <property type="entry name" value="CoA-dependent acyltransferases"/>
    <property type="match status" value="1"/>
</dbReference>
<feature type="domain" description="O-acyltransferase WSD1 C-terminal" evidence="13">
    <location>
        <begin position="312"/>
        <end position="461"/>
    </location>
</feature>
<reference evidence="14 15" key="1">
    <citation type="submission" date="2015-05" db="EMBL/GenBank/DDBJ databases">
        <title>Draft genome sequence of the bacterium Gordonia jacobaea a new member of the Gordonia genus.</title>
        <authorList>
            <person name="Jimenez-Galisteo G."/>
            <person name="Dominguez A."/>
            <person name="Munoz E."/>
            <person name="Vinas M."/>
        </authorList>
    </citation>
    <scope>NUCLEOTIDE SEQUENCE [LARGE SCALE GENOMIC DNA]</scope>
    <source>
        <strain evidence="15">mv1</strain>
    </source>
</reference>
<accession>A0ABR5IFN7</accession>
<dbReference type="Pfam" id="PF03007">
    <property type="entry name" value="WS_DGAT_cat"/>
    <property type="match status" value="1"/>
</dbReference>
<evidence type="ECO:0000259" key="12">
    <source>
        <dbReference type="Pfam" id="PF03007"/>
    </source>
</evidence>
<keyword evidence="15" id="KW-1185">Reference proteome</keyword>
<name>A0ABR5IFN7_9ACTN</name>
<keyword evidence="8 11" id="KW-0443">Lipid metabolism</keyword>
<dbReference type="InterPro" id="IPR004255">
    <property type="entry name" value="O-acyltransferase_WSD1_N"/>
</dbReference>
<dbReference type="PANTHER" id="PTHR31650:SF1">
    <property type="entry name" value="WAX ESTER SYNTHASE_DIACYLGLYCEROL ACYLTRANSFERASE 4-RELATED"/>
    <property type="match status" value="1"/>
</dbReference>
<dbReference type="NCBIfam" id="TIGR02946">
    <property type="entry name" value="acyl_WS_DGAT"/>
    <property type="match status" value="1"/>
</dbReference>
<dbReference type="EC" id="2.3.1.20" evidence="4 11"/>
<dbReference type="EMBL" id="LDTZ01000014">
    <property type="protein sequence ID" value="KNA92550.1"/>
    <property type="molecule type" value="Genomic_DNA"/>
</dbReference>
<evidence type="ECO:0000256" key="2">
    <source>
        <dbReference type="ARBA" id="ARBA00005189"/>
    </source>
</evidence>
<comment type="pathway">
    <text evidence="2">Lipid metabolism.</text>
</comment>
<dbReference type="InterPro" id="IPR045034">
    <property type="entry name" value="O-acyltransferase_WSD1-like"/>
</dbReference>
<evidence type="ECO:0000256" key="10">
    <source>
        <dbReference type="ARBA" id="ARBA00048109"/>
    </source>
</evidence>
<evidence type="ECO:0000256" key="5">
    <source>
        <dbReference type="ARBA" id="ARBA00022516"/>
    </source>
</evidence>
<keyword evidence="7 11" id="KW-0319">Glycerol metabolism</keyword>
<keyword evidence="9 11" id="KW-0012">Acyltransferase</keyword>
<dbReference type="PANTHER" id="PTHR31650">
    <property type="entry name" value="O-ACYLTRANSFERASE (WSD1-LIKE) FAMILY PROTEIN"/>
    <property type="match status" value="1"/>
</dbReference>
<proteinExistence type="inferred from homology"/>
<sequence length="467" mass="50906">MERLSGLDASFLYMETRSQLMQIIGLIEIDPSTIPGGYSFSGIRDQMRQLVRATPKFRRKLDNSLINIDHPAWVEDDHFDIDRHVHRVAVPAPGGIGEVTELCGHLAGQTLDRAKPLWELWVIEGLSNGRIMIMLRMHHAAVDGVGSAEVLSQLFSLSPEQPDLDADLLHQTAGGSSHALLAATGAVHYLIRRPIAMARLLPETVSVPVAWLRRARSHEAMPAPFGAPRTRFNGPITPHRSIALTQLSLADIKRVKNRFGVKVNDVVLAITGGALREYLLAHNELPDRPLVAMVPVSVHGADDSGLMVQGTNKVSGMFTQLASDVADPVERIERAAELSRKAKAHHADIDANILRAWAQFAPGTTMSTLMKFYGDRKLALKHPPIFNVTVSNVAGADIPVYFCGARVTAVYPLGPIFHGLGLNITVFSADGELNVGILGCTDQIPDVDFLAHAFDEQLKTLLEVCGD</sequence>
<evidence type="ECO:0000256" key="6">
    <source>
        <dbReference type="ARBA" id="ARBA00022679"/>
    </source>
</evidence>
<evidence type="ECO:0000313" key="15">
    <source>
        <dbReference type="Proteomes" id="UP000037247"/>
    </source>
</evidence>
<evidence type="ECO:0000256" key="11">
    <source>
        <dbReference type="RuleBase" id="RU361241"/>
    </source>
</evidence>
<evidence type="ECO:0000256" key="7">
    <source>
        <dbReference type="ARBA" id="ARBA00022798"/>
    </source>
</evidence>
<evidence type="ECO:0000256" key="8">
    <source>
        <dbReference type="ARBA" id="ARBA00023098"/>
    </source>
</evidence>
<dbReference type="Proteomes" id="UP000037247">
    <property type="component" value="Unassembled WGS sequence"/>
</dbReference>
<evidence type="ECO:0000259" key="13">
    <source>
        <dbReference type="Pfam" id="PF06974"/>
    </source>
</evidence>
<keyword evidence="6 11" id="KW-0808">Transferase</keyword>
<feature type="domain" description="O-acyltransferase WSD1-like N-terminal" evidence="12">
    <location>
        <begin position="4"/>
        <end position="267"/>
    </location>
</feature>
<evidence type="ECO:0000256" key="4">
    <source>
        <dbReference type="ARBA" id="ARBA00013244"/>
    </source>
</evidence>
<protein>
    <recommendedName>
        <fullName evidence="4 11">Diacylglycerol O-acyltransferase</fullName>
        <ecNumber evidence="4 11">2.3.1.20</ecNumber>
    </recommendedName>
</protein>
<comment type="catalytic activity">
    <reaction evidence="10 11">
        <text>an acyl-CoA + a 1,2-diacyl-sn-glycerol = a triacyl-sn-glycerol + CoA</text>
        <dbReference type="Rhea" id="RHEA:10868"/>
        <dbReference type="ChEBI" id="CHEBI:17815"/>
        <dbReference type="ChEBI" id="CHEBI:57287"/>
        <dbReference type="ChEBI" id="CHEBI:58342"/>
        <dbReference type="ChEBI" id="CHEBI:64615"/>
        <dbReference type="EC" id="2.3.1.20"/>
    </reaction>
</comment>
<dbReference type="InterPro" id="IPR014292">
    <property type="entry name" value="Acyl_transf_WS/DGAT"/>
</dbReference>
<dbReference type="RefSeq" id="WP_049697764.1">
    <property type="nucleotide sequence ID" value="NZ_CBDRLS010000001.1"/>
</dbReference>
<evidence type="ECO:0000256" key="9">
    <source>
        <dbReference type="ARBA" id="ARBA00023315"/>
    </source>
</evidence>
<evidence type="ECO:0000256" key="3">
    <source>
        <dbReference type="ARBA" id="ARBA00009587"/>
    </source>
</evidence>
<gene>
    <name evidence="14" type="ORF">ABW18_04400</name>
</gene>